<dbReference type="STRING" id="2340.JV46_25910"/>
<evidence type="ECO:0000256" key="3">
    <source>
        <dbReference type="PIRNR" id="PIRNR006223"/>
    </source>
</evidence>
<sequence>MHALAINGREIPLNAKGLLQNFEDWDEDVARAMADEDGIELSDCHWTAIRFMREYYQEFEIPPSPKTMVREVGHKLVEYGKCNGKKLQELFPKGGCKHACRIAGLPMEYCHSC</sequence>
<comment type="caution">
    <text evidence="4">The sequence shown here is derived from an EMBL/GenBank/DDBJ whole genome shotgun (WGS) entry which is preliminary data.</text>
</comment>
<dbReference type="PANTHER" id="PTHR37010">
    <property type="entry name" value="SULFURTRANSFERASE TUSE"/>
    <property type="match status" value="1"/>
</dbReference>
<dbReference type="EC" id="2.8.1.-" evidence="3"/>
<dbReference type="Gene3D" id="3.30.1420.10">
    <property type="match status" value="1"/>
</dbReference>
<dbReference type="Gene3D" id="1.10.10.370">
    <property type="entry name" value="DsrC-like protein, C-terminal domain"/>
    <property type="match status" value="1"/>
</dbReference>
<dbReference type="EMBL" id="JRAA01000003">
    <property type="protein sequence ID" value="KHF24109.1"/>
    <property type="molecule type" value="Genomic_DNA"/>
</dbReference>
<organism evidence="4 6">
    <name type="scientific">Solemya velum gill symbiont</name>
    <dbReference type="NCBI Taxonomy" id="2340"/>
    <lineage>
        <taxon>Bacteria</taxon>
        <taxon>Pseudomonadati</taxon>
        <taxon>Pseudomonadota</taxon>
        <taxon>Gammaproteobacteria</taxon>
        <taxon>sulfur-oxidizing symbionts</taxon>
    </lineage>
</organism>
<evidence type="ECO:0000313" key="5">
    <source>
        <dbReference type="EMBL" id="OOY36135.1"/>
    </source>
</evidence>
<comment type="similarity">
    <text evidence="3">Belongs to the dsrC/tusE family.</text>
</comment>
<evidence type="ECO:0000256" key="1">
    <source>
        <dbReference type="ARBA" id="ARBA00004496"/>
    </source>
</evidence>
<dbReference type="GeneID" id="86990575"/>
<dbReference type="InterPro" id="IPR042072">
    <property type="entry name" value="DsrC-like_C"/>
</dbReference>
<comment type="function">
    <text evidence="3">Part of a sulfur-relay system.</text>
</comment>
<protein>
    <recommendedName>
        <fullName evidence="3">Sulfurtransferase</fullName>
        <ecNumber evidence="3">2.8.1.-</ecNumber>
    </recommendedName>
</protein>
<name>A0A0B0H891_SOVGS</name>
<gene>
    <name evidence="5" type="ORF">BOV88_00620</name>
    <name evidence="4" type="ORF">JV46_25910</name>
</gene>
<dbReference type="GO" id="GO:0097163">
    <property type="term" value="F:sulfur carrier activity"/>
    <property type="evidence" value="ECO:0007669"/>
    <property type="project" value="TreeGrafter"/>
</dbReference>
<proteinExistence type="inferred from homology"/>
<keyword evidence="3 5" id="KW-0808">Transferase</keyword>
<dbReference type="EMBL" id="MPNX01000001">
    <property type="protein sequence ID" value="OOY36135.1"/>
    <property type="molecule type" value="Genomic_DNA"/>
</dbReference>
<dbReference type="SUPFAM" id="SSF69721">
    <property type="entry name" value="DsrC, the gamma subunit of dissimilatory sulfite reductase"/>
    <property type="match status" value="1"/>
</dbReference>
<evidence type="ECO:0000313" key="7">
    <source>
        <dbReference type="Proteomes" id="UP000190962"/>
    </source>
</evidence>
<dbReference type="InterPro" id="IPR043163">
    <property type="entry name" value="DsrC-like_N"/>
</dbReference>
<evidence type="ECO:0000313" key="4">
    <source>
        <dbReference type="EMBL" id="KHF24109.1"/>
    </source>
</evidence>
<dbReference type="GO" id="GO:0016740">
    <property type="term" value="F:transferase activity"/>
    <property type="evidence" value="ECO:0007669"/>
    <property type="project" value="UniProtKB-KW"/>
</dbReference>
<dbReference type="RefSeq" id="WP_043118154.1">
    <property type="nucleotide sequence ID" value="NZ_JRAA01000003.1"/>
</dbReference>
<dbReference type="OrthoDB" id="9786347at2"/>
<dbReference type="InterPro" id="IPR025526">
    <property type="entry name" value="DsrC-like_dom_sf"/>
</dbReference>
<dbReference type="Proteomes" id="UP000030856">
    <property type="component" value="Unassembled WGS sequence"/>
</dbReference>
<evidence type="ECO:0000313" key="6">
    <source>
        <dbReference type="Proteomes" id="UP000030856"/>
    </source>
</evidence>
<dbReference type="InterPro" id="IPR007453">
    <property type="entry name" value="DsrC/TusE"/>
</dbReference>
<accession>A0A0B0H891</accession>
<reference evidence="5 7" key="2">
    <citation type="submission" date="2016-11" db="EMBL/GenBank/DDBJ databases">
        <title>Mixed transmission modes and dynamic genome evolution in an obligate animal-bacterial symbiosis.</title>
        <authorList>
            <person name="Russell S.L."/>
            <person name="Corbett-Detig R.B."/>
            <person name="Cavanaugh C.M."/>
        </authorList>
    </citation>
    <scope>NUCLEOTIDE SEQUENCE [LARGE SCALE GENOMIC DNA]</scope>
    <source>
        <strain evidence="5">MA-KB16</strain>
    </source>
</reference>
<dbReference type="AlphaFoldDB" id="A0A0B0H891"/>
<keyword evidence="6" id="KW-1185">Reference proteome</keyword>
<dbReference type="GO" id="GO:0002143">
    <property type="term" value="P:tRNA wobble position uridine thiolation"/>
    <property type="evidence" value="ECO:0007669"/>
    <property type="project" value="TreeGrafter"/>
</dbReference>
<keyword evidence="2" id="KW-0963">Cytoplasm</keyword>
<dbReference type="PANTHER" id="PTHR37010:SF1">
    <property type="entry name" value="SULFURTRANSFERASE TUSE"/>
    <property type="match status" value="1"/>
</dbReference>
<dbReference type="Proteomes" id="UP000190962">
    <property type="component" value="Unassembled WGS sequence"/>
</dbReference>
<dbReference type="GO" id="GO:0005737">
    <property type="term" value="C:cytoplasm"/>
    <property type="evidence" value="ECO:0007669"/>
    <property type="project" value="UniProtKB-SubCell"/>
</dbReference>
<dbReference type="PIRSF" id="PIRSF006223">
    <property type="entry name" value="DsrC_TusE"/>
    <property type="match status" value="1"/>
</dbReference>
<dbReference type="Pfam" id="PF04358">
    <property type="entry name" value="DsrC"/>
    <property type="match status" value="1"/>
</dbReference>
<dbReference type="eggNOG" id="COG2920">
    <property type="taxonomic scope" value="Bacteria"/>
</dbReference>
<dbReference type="NCBIfam" id="TIGR03342">
    <property type="entry name" value="dsrC_tusE_dsvC"/>
    <property type="match status" value="1"/>
</dbReference>
<comment type="subcellular location">
    <subcellularLocation>
        <location evidence="1">Cytoplasm</location>
    </subcellularLocation>
</comment>
<reference evidence="4 6" key="1">
    <citation type="journal article" date="2014" name="BMC Genomics">
        <title>The genome of the intracellular bacterium of the coastal bivalve, Solemya velum: a blueprint for thriving in and out of symbiosis.</title>
        <authorList>
            <person name="Dmytrenko O."/>
            <person name="Russell S.L."/>
            <person name="Loo W.T."/>
            <person name="Fontanez K.M."/>
            <person name="Liao L."/>
            <person name="Roeselers G."/>
            <person name="Sharma R."/>
            <person name="Stewart F.J."/>
            <person name="Newton I.L."/>
            <person name="Woyke T."/>
            <person name="Wu D."/>
            <person name="Lang J.M."/>
            <person name="Eisen J.A."/>
            <person name="Cavanaugh C.M."/>
        </authorList>
    </citation>
    <scope>NUCLEOTIDE SEQUENCE [LARGE SCALE GENOMIC DNA]</scope>
    <source>
        <strain evidence="4 6">WH</strain>
    </source>
</reference>
<evidence type="ECO:0000256" key="2">
    <source>
        <dbReference type="ARBA" id="ARBA00022490"/>
    </source>
</evidence>